<sequence>MTLPGFLHHPLSKTAPLAICALVLLAVTGGAARAQTADLVQDLYRDALRSIAEGRRDDATDALERVIAQEPLHAGAWLDLALVRCDLGNMAEAERLFQAIEQRFAPPPEIRELIAQARAGGCAGWQPRPLYSVSVGRGLSRNVNQGANSATYQPVDGGDGLVLLPDFLPRRDQYTALSADYIRDLTPNGTQGFVQFQGRRHDRLHDYDSYSLFAGIDTPWRIKRWKLRTTATVGYATLGSQLYQRQLQLQAQLMPPLPLPKTLQLSLHTGVTHVDYQTLDNFRGTTGEVRSQLTWRSGNQYASASFGLLDDKAAEQRPGGNRHGNSLSLQYRQLLGAGTGELGYTRQTWRSASAYAEGLIDETRRQQAHMLRGAFTYPLGKSHNLVVEARRIHNRENISIFQYDDTQLQLSWQWLGP</sequence>
<dbReference type="EMBL" id="CP140152">
    <property type="protein sequence ID" value="WQH05364.1"/>
    <property type="molecule type" value="Genomic_DNA"/>
</dbReference>
<gene>
    <name evidence="1" type="ORF">SR858_03240</name>
</gene>
<proteinExistence type="predicted"/>
<evidence type="ECO:0000313" key="2">
    <source>
        <dbReference type="Proteomes" id="UP001326110"/>
    </source>
</evidence>
<protein>
    <submittedName>
        <fullName evidence="1">Tetratricopeptide repeat protein</fullName>
    </submittedName>
</protein>
<dbReference type="GeneID" id="43166307"/>
<evidence type="ECO:0000313" key="1">
    <source>
        <dbReference type="EMBL" id="WQH05364.1"/>
    </source>
</evidence>
<accession>A0ABZ0Y0F7</accession>
<keyword evidence="2" id="KW-1185">Reference proteome</keyword>
<dbReference type="SUPFAM" id="SSF48452">
    <property type="entry name" value="TPR-like"/>
    <property type="match status" value="1"/>
</dbReference>
<name>A0ABZ0Y0F7_9BURK</name>
<dbReference type="RefSeq" id="WP_019924795.1">
    <property type="nucleotide sequence ID" value="NZ_CP140152.1"/>
</dbReference>
<organism evidence="1 2">
    <name type="scientific">Duganella zoogloeoides</name>
    <dbReference type="NCBI Taxonomy" id="75659"/>
    <lineage>
        <taxon>Bacteria</taxon>
        <taxon>Pseudomonadati</taxon>
        <taxon>Pseudomonadota</taxon>
        <taxon>Betaproteobacteria</taxon>
        <taxon>Burkholderiales</taxon>
        <taxon>Oxalobacteraceae</taxon>
        <taxon>Telluria group</taxon>
        <taxon>Duganella</taxon>
    </lineage>
</organism>
<dbReference type="Gene3D" id="1.25.40.10">
    <property type="entry name" value="Tetratricopeptide repeat domain"/>
    <property type="match status" value="1"/>
</dbReference>
<dbReference type="Pfam" id="PF14559">
    <property type="entry name" value="TPR_19"/>
    <property type="match status" value="1"/>
</dbReference>
<dbReference type="InterPro" id="IPR011990">
    <property type="entry name" value="TPR-like_helical_dom_sf"/>
</dbReference>
<dbReference type="Proteomes" id="UP001326110">
    <property type="component" value="Chromosome"/>
</dbReference>
<reference evidence="1 2" key="1">
    <citation type="submission" date="2023-11" db="EMBL/GenBank/DDBJ databases">
        <title>MicrobeMod: A computational toolkit for identifying prokaryotic methylation and restriction-modification with nanopore sequencing.</title>
        <authorList>
            <person name="Crits-Christoph A."/>
            <person name="Kang S.C."/>
            <person name="Lee H."/>
            <person name="Ostrov N."/>
        </authorList>
    </citation>
    <scope>NUCLEOTIDE SEQUENCE [LARGE SCALE GENOMIC DNA]</scope>
    <source>
        <strain evidence="1 2">ATCC 25935</strain>
    </source>
</reference>